<dbReference type="NCBIfam" id="TIGR01595">
    <property type="entry name" value="cas_CT1132"/>
    <property type="match status" value="1"/>
</dbReference>
<dbReference type="InterPro" id="IPR013418">
    <property type="entry name" value="CRISPR-assoc_prot_Cas7/Csd2"/>
</dbReference>
<dbReference type="EMBL" id="CP073720">
    <property type="protein sequence ID" value="UWP86643.1"/>
    <property type="molecule type" value="Genomic_DNA"/>
</dbReference>
<reference evidence="1" key="1">
    <citation type="submission" date="2021-04" db="EMBL/GenBank/DDBJ databases">
        <authorList>
            <person name="Hartkoorn R.C."/>
            <person name="Beaudoing E."/>
            <person name="Hot D."/>
        </authorList>
    </citation>
    <scope>NUCLEOTIDE SEQUENCE</scope>
    <source>
        <strain evidence="1">NRRL B-16292</strain>
    </source>
</reference>
<evidence type="ECO:0000313" key="1">
    <source>
        <dbReference type="EMBL" id="UWP86643.1"/>
    </source>
</evidence>
<name>A0ABY5W9D5_9ACTN</name>
<dbReference type="InterPro" id="IPR006482">
    <property type="entry name" value="Cas7_Csh2/Csh2"/>
</dbReference>
<protein>
    <submittedName>
        <fullName evidence="1">Type I-C CRISPR-associated protein Cas7/Csd2</fullName>
    </submittedName>
</protein>
<dbReference type="NCBIfam" id="TIGR02589">
    <property type="entry name" value="cas_Csd2"/>
    <property type="match status" value="1"/>
</dbReference>
<sequence>MKPETIDPRVRHDAVMFFDVIDGNPNGDPDGGNRPRVDEATGHGLVTDVAIKRKIRDTIGLTAEHLGYPADRYQVFVEAGHALNTRTAESYTATGIELKARKITTEQAEAARQWMSNRYVDVRLFGAVLSTGDTKALGQIRGPLQFGMARSIDPVLPVSHAITRVTQTKQDDIDQGQRTEMGSKWTVPYGLYRVQFHYSAALATKTAVTSEDLTALYRTLQVMFDHDRTATRGIMTLRGLYVFSHADAFGNAAAQTLLERVQVEPVTGVDTPRAFTDYKITEDVSELPAGVTFEALPS</sequence>
<reference evidence="1" key="2">
    <citation type="submission" date="2022-09" db="EMBL/GenBank/DDBJ databases">
        <title>Biosynthetic gene clusters of Dactylosporangioum fulvum.</title>
        <authorList>
            <person name="Caradec T."/>
        </authorList>
    </citation>
    <scope>NUCLEOTIDE SEQUENCE</scope>
    <source>
        <strain evidence="1">NRRL B-16292</strain>
    </source>
</reference>
<evidence type="ECO:0000313" key="2">
    <source>
        <dbReference type="Proteomes" id="UP001059617"/>
    </source>
</evidence>
<proteinExistence type="predicted"/>
<accession>A0ABY5W9D5</accession>
<organism evidence="1 2">
    <name type="scientific">Dactylosporangium fulvum</name>
    <dbReference type="NCBI Taxonomy" id="53359"/>
    <lineage>
        <taxon>Bacteria</taxon>
        <taxon>Bacillati</taxon>
        <taxon>Actinomycetota</taxon>
        <taxon>Actinomycetes</taxon>
        <taxon>Micromonosporales</taxon>
        <taxon>Micromonosporaceae</taxon>
        <taxon>Dactylosporangium</taxon>
    </lineage>
</organism>
<dbReference type="RefSeq" id="WP_259866019.1">
    <property type="nucleotide sequence ID" value="NZ_BAAAST010000003.1"/>
</dbReference>
<dbReference type="Proteomes" id="UP001059617">
    <property type="component" value="Chromosome"/>
</dbReference>
<keyword evidence="2" id="KW-1185">Reference proteome</keyword>
<dbReference type="Pfam" id="PF05107">
    <property type="entry name" value="Cas_Cas7"/>
    <property type="match status" value="1"/>
</dbReference>
<gene>
    <name evidence="1" type="primary">cas7c</name>
    <name evidence="1" type="ORF">Dfulv_21350</name>
</gene>